<proteinExistence type="predicted"/>
<evidence type="ECO:0000313" key="1">
    <source>
        <dbReference type="EMBL" id="JAP90490.1"/>
    </source>
</evidence>
<gene>
    <name evidence="1" type="ORF">TPC1_30015</name>
</gene>
<feature type="non-terminal residue" evidence="1">
    <location>
        <position position="1"/>
    </location>
</feature>
<reference evidence="1" key="1">
    <citation type="submission" date="2015-07" db="EMBL/GenBank/DDBJ databases">
        <title>Adaptation to a free-living lifestyle via gene acquisitions in the diplomonad Trepomonas sp. PC1.</title>
        <authorList>
            <person name="Xu F."/>
            <person name="Jerlstrom-Hultqvist J."/>
            <person name="Kolisko M."/>
            <person name="Simpson A.G.B."/>
            <person name="Roger A.J."/>
            <person name="Svard S.G."/>
            <person name="Andersson J.O."/>
        </authorList>
    </citation>
    <scope>NUCLEOTIDE SEQUENCE</scope>
    <source>
        <strain evidence="1">PC1</strain>
    </source>
</reference>
<accession>A0A146K0L2</accession>
<protein>
    <submittedName>
        <fullName evidence="1">Uncharacterized protein</fullName>
    </submittedName>
</protein>
<sequence>SHQLQQFLRQYPNGVSAVLYQHGQQLESWTSSNRSDVEFVPGVLANLPRSYDYRELLLHFTQTPLTLNDEQFYFDSFKEDVIILANEMNQKIHKIAISLWSERKTLVAVGCTLSQVGYLEALAVLKNDLIIRAVQTKQRQVHIQFDEQYFSLDIVKCAGPLRRKSQTQIFLWFPSLEAAHPLLGRLYRIQSFFKEMWFCYCFGQQSKAQLDSTEHYYLNLINIAECMNQEFAERAGIQSCYFITTHDGKQTQRNIDDVHNFISDLQNLTQKGLFNMQQIDDYVVPINTEHNDYLGFYGRSLKYVQNITNKEATGYVLADFSSDDEKAPEYAKQLLALQKKYTKIQIIVSLRGQLSVSKDILANIHQKDRSFKELCLTEGFSESLVKYLDGVGRVDEGEFIAPKSRPSFVAYVCCGKQIQVLDQEVQKNDVSKFMDQILSNYQKEQDKLLEETQEDPEFDYDMNDETETAQILDEMILFRGFKLQQIAFSQVPQEGKPFAVIYLSLGEGFERAVEMVYKAKELIHEMQWFVIVKGVKQKSQIAELSKKAYYLSRLNILAYKKGLNRFMLRVEQMPHSAVFFDVSGNHIAIEGDRAINPVTFSDDTVLASVFQAMGFNQSLSTRKTPQLLQINKPNRGQFVHGGSVFNVIAQTEYQKQRYLSFFFLTEDNKQIWSQTIEKLLEFKENKICSQIMYSVVVVQSNDIVETNQNLKKLNYVVDAVQSQYNGKWSFSIVWDTLTLQQQRADSIQQVEEDYLKKKMEEAMKNTNIFTDEKMVKIHQYEFQYLSKCNSKKPHQICCFIVIVDDSQIFKNLALVKNLEIQLGELVYFVVCCNIDKKKYDEMEKKVANDLNIVQHNFDSDVSVSNFNYIISDQSGVQTSNNQGLQELTHELLQKTRIRDINNMRLIDCQQSQSVMLDGVELAFLNRYQKKNAQRFAVCFVNEITQAVKNTLLQALERAIYVIVMCSELNDETIEEHLQQNPDFAMLNIINYDKQIFDDHYKGAPIFEYDEAVGTIQHLDTAGFLQIIEKLPKSQTEVKLMDDSEIEFQIKDKKLKIRMENRFRNRRACTVTFITIFDHEYQKNDNLWTLYEKQMRNSNNYMIAAFPSDKLLRENSMDELKLPENLTHYKYLNIFRYDNKEVMAFANQTFMQTKQRFAQIELEAIDAKKMCSIIKLRKIYVHDDHLSYLTLKMPFIQKRSPFELRERIMLRPISKDQIYDTVQIMGKNPDWTVICYSVETIESDQLDQINLVKGVLRSNITITNGFEVHQLSKVDLAQVKFTQSAKVQKCFDYNDKEISRISKSELHLQGYRFKLLKGFPPKEGQFIIFCVVQTMQQMVRFLELSSLDTYGFVAIPGVCDDQALQNFIKQNPIISQLNVAQWQEGMQLIDENKLFIFNDENRFESTANLMEYQVPGLIAEPQKITFNLKYGQPIPAKDEEGYNPNFPMIKNNLVTFAVRGKKFRCHRNRYLAQKYVIWFQGKKYLHSLNKLNKFAEGNCYVLGSLPEAPVFEDEQRYLDEEIERKIAHETEGMEDEERKQVENDMRSKRIVVGNVNLVDFDCGATEILYFMDRDEPWTVRALEIEEIEQIMK</sequence>
<name>A0A146K0L2_9EUKA</name>
<organism evidence="1">
    <name type="scientific">Trepomonas sp. PC1</name>
    <dbReference type="NCBI Taxonomy" id="1076344"/>
    <lineage>
        <taxon>Eukaryota</taxon>
        <taxon>Metamonada</taxon>
        <taxon>Diplomonadida</taxon>
        <taxon>Hexamitidae</taxon>
        <taxon>Hexamitinae</taxon>
        <taxon>Trepomonas</taxon>
    </lineage>
</organism>
<dbReference type="EMBL" id="GDID01006116">
    <property type="protein sequence ID" value="JAP90490.1"/>
    <property type="molecule type" value="Transcribed_RNA"/>
</dbReference>